<dbReference type="SMART" id="SM00062">
    <property type="entry name" value="PBPb"/>
    <property type="match status" value="1"/>
</dbReference>
<evidence type="ECO:0000256" key="4">
    <source>
        <dbReference type="SAM" id="SignalP"/>
    </source>
</evidence>
<evidence type="ECO:0000256" key="1">
    <source>
        <dbReference type="ARBA" id="ARBA00010333"/>
    </source>
</evidence>
<keyword evidence="2" id="KW-0813">Transport</keyword>
<feature type="chain" id="PRO_5045964393" evidence="4">
    <location>
        <begin position="37"/>
        <end position="355"/>
    </location>
</feature>
<proteinExistence type="inferred from homology"/>
<keyword evidence="7" id="KW-1185">Reference proteome</keyword>
<accession>A0ABV2I4S4</accession>
<comment type="caution">
    <text evidence="6">The sequence shown here is derived from an EMBL/GenBank/DDBJ whole genome shotgun (WGS) entry which is preliminary data.</text>
</comment>
<evidence type="ECO:0000313" key="6">
    <source>
        <dbReference type="EMBL" id="MET3597915.1"/>
    </source>
</evidence>
<dbReference type="RefSeq" id="WP_354418293.1">
    <property type="nucleotide sequence ID" value="NZ_JBEPLM010000034.1"/>
</dbReference>
<reference evidence="6 7" key="1">
    <citation type="submission" date="2024-06" db="EMBL/GenBank/DDBJ databases">
        <title>Genomic Encyclopedia of Type Strains, Phase IV (KMG-IV): sequencing the most valuable type-strain genomes for metagenomic binning, comparative biology and taxonomic classification.</title>
        <authorList>
            <person name="Goeker M."/>
        </authorList>
    </citation>
    <scope>NUCLEOTIDE SEQUENCE [LARGE SCALE GENOMIC DNA]</scope>
    <source>
        <strain evidence="6 7">DSM 29846</strain>
    </source>
</reference>
<comment type="similarity">
    <text evidence="1">Belongs to the bacterial solute-binding protein 3 family.</text>
</comment>
<dbReference type="Proteomes" id="UP001549036">
    <property type="component" value="Unassembled WGS sequence"/>
</dbReference>
<dbReference type="Pfam" id="PF00497">
    <property type="entry name" value="SBP_bac_3"/>
    <property type="match status" value="1"/>
</dbReference>
<keyword evidence="3 4" id="KW-0732">Signal</keyword>
<dbReference type="SUPFAM" id="SSF53850">
    <property type="entry name" value="Periplasmic binding protein-like II"/>
    <property type="match status" value="1"/>
</dbReference>
<organism evidence="6 7">
    <name type="scientific">Mesorhizobium shonense</name>
    <dbReference type="NCBI Taxonomy" id="1209948"/>
    <lineage>
        <taxon>Bacteria</taxon>
        <taxon>Pseudomonadati</taxon>
        <taxon>Pseudomonadota</taxon>
        <taxon>Alphaproteobacteria</taxon>
        <taxon>Hyphomicrobiales</taxon>
        <taxon>Phyllobacteriaceae</taxon>
        <taxon>Mesorhizobium</taxon>
    </lineage>
</organism>
<dbReference type="PANTHER" id="PTHR30085:SF7">
    <property type="entry name" value="AMINO-ACID ABC TRANSPORTER-BINDING PROTEIN YHDW-RELATED"/>
    <property type="match status" value="1"/>
</dbReference>
<dbReference type="EMBL" id="JBEPLM010000034">
    <property type="protein sequence ID" value="MET3597915.1"/>
    <property type="molecule type" value="Genomic_DNA"/>
</dbReference>
<feature type="signal peptide" evidence="4">
    <location>
        <begin position="1"/>
        <end position="36"/>
    </location>
</feature>
<feature type="domain" description="Solute-binding protein family 3/N-terminal" evidence="5">
    <location>
        <begin position="47"/>
        <end position="278"/>
    </location>
</feature>
<evidence type="ECO:0000256" key="3">
    <source>
        <dbReference type="ARBA" id="ARBA00022729"/>
    </source>
</evidence>
<dbReference type="Gene3D" id="3.40.190.10">
    <property type="entry name" value="Periplasmic binding protein-like II"/>
    <property type="match status" value="2"/>
</dbReference>
<dbReference type="InterPro" id="IPR051455">
    <property type="entry name" value="Bact_solute-bind_prot3"/>
</dbReference>
<dbReference type="PANTHER" id="PTHR30085">
    <property type="entry name" value="AMINO ACID ABC TRANSPORTER PERMEASE"/>
    <property type="match status" value="1"/>
</dbReference>
<dbReference type="InterPro" id="IPR001638">
    <property type="entry name" value="Solute-binding_3/MltF_N"/>
</dbReference>
<evidence type="ECO:0000259" key="5">
    <source>
        <dbReference type="SMART" id="SM00062"/>
    </source>
</evidence>
<gene>
    <name evidence="6" type="ORF">ABID26_007342</name>
</gene>
<evidence type="ECO:0000256" key="2">
    <source>
        <dbReference type="ARBA" id="ARBA00022448"/>
    </source>
</evidence>
<name>A0ABV2I4S4_9HYPH</name>
<evidence type="ECO:0000313" key="7">
    <source>
        <dbReference type="Proteomes" id="UP001549036"/>
    </source>
</evidence>
<sequence length="355" mass="38060">MLKKTGEYKAMHLRSAIGYFCTALAFGLAAAPAARASVLDDVKQRGVLNCATGDAIPGFSYLNPKTSKMEGLDVDLCRATAAAVLGDPDKVHFVIVTGKSRFPTVTTGQADVGFFSTTVYPVRESAIAVDFLPINFYDAGGFMVKASTGVESVRDLAGGTICTIQGTGTEVALANLFKSQNITDIKVLTFDSADKVFAALGSGRCNAMATDKTALAGWRGSSPKPEDYKILREGTGKSPFAGFVAANDSKWRNLLRWTVFGLFQAEEWGITTANLEEMKKSPDPVIRKFLGAEGGIGEGFHVSNSFMADMIKAVGNYGEMYDRNLGPKTPYYIDRTGTPNASWVNGGLLYSPPWD</sequence>
<protein>
    <submittedName>
        <fullName evidence="6">General L-amino acid transport system substrate-binding protein</fullName>
    </submittedName>
</protein>